<dbReference type="EMBL" id="UINC01107765">
    <property type="protein sequence ID" value="SVC73381.1"/>
    <property type="molecule type" value="Genomic_DNA"/>
</dbReference>
<feature type="region of interest" description="Disordered" evidence="1">
    <location>
        <begin position="185"/>
        <end position="207"/>
    </location>
</feature>
<feature type="compositionally biased region" description="Polar residues" evidence="1">
    <location>
        <begin position="185"/>
        <end position="198"/>
    </location>
</feature>
<dbReference type="GO" id="GO:0004222">
    <property type="term" value="F:metalloendopeptidase activity"/>
    <property type="evidence" value="ECO:0007669"/>
    <property type="project" value="TreeGrafter"/>
</dbReference>
<evidence type="ECO:0000313" key="3">
    <source>
        <dbReference type="EMBL" id="SVC73381.1"/>
    </source>
</evidence>
<protein>
    <recommendedName>
        <fullName evidence="2">M23ase beta-sheet core domain-containing protein</fullName>
    </recommendedName>
</protein>
<dbReference type="Gene3D" id="2.70.70.10">
    <property type="entry name" value="Glucose Permease (Domain IIA)"/>
    <property type="match status" value="1"/>
</dbReference>
<dbReference type="InterPro" id="IPR050570">
    <property type="entry name" value="Cell_wall_metabolism_enzyme"/>
</dbReference>
<evidence type="ECO:0000259" key="2">
    <source>
        <dbReference type="Pfam" id="PF01551"/>
    </source>
</evidence>
<accession>A0A382PN55</accession>
<proteinExistence type="predicted"/>
<organism evidence="3">
    <name type="scientific">marine metagenome</name>
    <dbReference type="NCBI Taxonomy" id="408172"/>
    <lineage>
        <taxon>unclassified sequences</taxon>
        <taxon>metagenomes</taxon>
        <taxon>ecological metagenomes</taxon>
    </lineage>
</organism>
<dbReference type="SUPFAM" id="SSF51261">
    <property type="entry name" value="Duplicated hybrid motif"/>
    <property type="match status" value="1"/>
</dbReference>
<dbReference type="InterPro" id="IPR011055">
    <property type="entry name" value="Dup_hybrid_motif"/>
</dbReference>
<dbReference type="CDD" id="cd12797">
    <property type="entry name" value="M23_peptidase"/>
    <property type="match status" value="1"/>
</dbReference>
<evidence type="ECO:0000256" key="1">
    <source>
        <dbReference type="SAM" id="MobiDB-lite"/>
    </source>
</evidence>
<dbReference type="Pfam" id="PF01551">
    <property type="entry name" value="Peptidase_M23"/>
    <property type="match status" value="1"/>
</dbReference>
<feature type="domain" description="M23ase beta-sheet core" evidence="2">
    <location>
        <begin position="199"/>
        <end position="293"/>
    </location>
</feature>
<dbReference type="PANTHER" id="PTHR21666:SF285">
    <property type="entry name" value="M23 FAMILY METALLOPEPTIDASE"/>
    <property type="match status" value="1"/>
</dbReference>
<reference evidence="3" key="1">
    <citation type="submission" date="2018-05" db="EMBL/GenBank/DDBJ databases">
        <authorList>
            <person name="Lanie J.A."/>
            <person name="Ng W.-L."/>
            <person name="Kazmierczak K.M."/>
            <person name="Andrzejewski T.M."/>
            <person name="Davidsen T.M."/>
            <person name="Wayne K.J."/>
            <person name="Tettelin H."/>
            <person name="Glass J.I."/>
            <person name="Rusch D."/>
            <person name="Podicherti R."/>
            <person name="Tsui H.-C.T."/>
            <person name="Winkler M.E."/>
        </authorList>
    </citation>
    <scope>NUCLEOTIDE SEQUENCE</scope>
</reference>
<dbReference type="PANTHER" id="PTHR21666">
    <property type="entry name" value="PEPTIDASE-RELATED"/>
    <property type="match status" value="1"/>
</dbReference>
<sequence length="302" mass="32461">MQELMSLHGAVIGRLKATLLATACAGALPMMVSAQPFDVNISHRARGVFPGEAVLISVVPTAPVSAVQGTVFGETVRFYDAGATGWEGLVGIDLLVEPDIYDLTLRITPLGELPVERLYRLAVENKAYPTRQLTVAPRYVEPPPEVSDRIAREARQQRVIFATASPQRLWRGAWERPVPGQATSAFGSRSVFNGQPRNPHSGADFRAAEGTPIAAPNAGKVVLTGDTYFSGGSVILDHGWGLYSYFAHLSKILVEEGDLVELGQLVGHAGATGRVTGPHLHWTLRLSGARVDPLSVIEILED</sequence>
<dbReference type="Gene3D" id="2.60.40.1590">
    <property type="entry name" value="Peptidoglycan hydrolase domains"/>
    <property type="match status" value="1"/>
</dbReference>
<dbReference type="InterPro" id="IPR016047">
    <property type="entry name" value="M23ase_b-sheet_dom"/>
</dbReference>
<dbReference type="AlphaFoldDB" id="A0A382PN55"/>
<gene>
    <name evidence="3" type="ORF">METZ01_LOCUS326235</name>
</gene>
<name>A0A382PN55_9ZZZZ</name>